<evidence type="ECO:0000256" key="2">
    <source>
        <dbReference type="HAMAP-Rule" id="MF_02214"/>
    </source>
</evidence>
<dbReference type="Proteomes" id="UP000065797">
    <property type="component" value="Unassembled WGS sequence"/>
</dbReference>
<dbReference type="PANTHER" id="PTHR23135">
    <property type="entry name" value="MUR LIGASE FAMILY MEMBER"/>
    <property type="match status" value="1"/>
</dbReference>
<dbReference type="GO" id="GO:0140282">
    <property type="term" value="F:carbon-nitrogen ligase activity on lipid II"/>
    <property type="evidence" value="ECO:0007669"/>
    <property type="project" value="UniProtKB-UniRule"/>
</dbReference>
<organism evidence="5 6">
    <name type="scientific">Bacillus mycoides</name>
    <dbReference type="NCBI Taxonomy" id="1405"/>
    <lineage>
        <taxon>Bacteria</taxon>
        <taxon>Bacillati</taxon>
        <taxon>Bacillota</taxon>
        <taxon>Bacilli</taxon>
        <taxon>Bacillales</taxon>
        <taxon>Bacillaceae</taxon>
        <taxon>Bacillus</taxon>
        <taxon>Bacillus cereus group</taxon>
    </lineage>
</organism>
<gene>
    <name evidence="2" type="primary">murT</name>
    <name evidence="5" type="ORF">AWW70_01675</name>
</gene>
<dbReference type="GO" id="GO:0005524">
    <property type="term" value="F:ATP binding"/>
    <property type="evidence" value="ECO:0007669"/>
    <property type="project" value="UniProtKB-UniRule"/>
</dbReference>
<feature type="binding site" evidence="2">
    <location>
        <position position="228"/>
    </location>
    <ligand>
        <name>Zn(2+)</name>
        <dbReference type="ChEBI" id="CHEBI:29105"/>
    </ligand>
</feature>
<keyword evidence="2" id="KW-0436">Ligase</keyword>
<comment type="catalytic activity">
    <reaction evidence="2">
        <text>beta-D-GlcNAc-(1-&gt;4)-Mur2Ac(oyl-L-Ala-gamma-D-O-P-Glu-L-Lys-D-Ala-D-Ala)-di-trans,octa-cis-undecaprenyl diphosphate + NH4(+) = beta-D-GlcNAc-(1-&gt;4)-Mur2Ac(oyl-L-Ala-D-isoglutaminyl-L-Lys-D-Ala-D-Ala)-di-trans,octa-cis-undecaprenyl diphosphate + phosphate + H(+)</text>
        <dbReference type="Rhea" id="RHEA:57932"/>
        <dbReference type="ChEBI" id="CHEBI:15378"/>
        <dbReference type="ChEBI" id="CHEBI:28938"/>
        <dbReference type="ChEBI" id="CHEBI:43474"/>
        <dbReference type="ChEBI" id="CHEBI:62233"/>
        <dbReference type="ChEBI" id="CHEBI:143132"/>
    </reaction>
</comment>
<reference evidence="5 6" key="1">
    <citation type="submission" date="2016-01" db="EMBL/GenBank/DDBJ databases">
        <authorList>
            <person name="McClelland M."/>
            <person name="Jain A."/>
            <person name="Saraogi P."/>
            <person name="Mendelson R."/>
            <person name="Westerman R."/>
            <person name="SanMiguel P."/>
            <person name="Csonka L."/>
        </authorList>
    </citation>
    <scope>NUCLEOTIDE SEQUENCE [LARGE SCALE GENOMIC DNA]</scope>
    <source>
        <strain evidence="5 6">PE8-15</strain>
    </source>
</reference>
<feature type="active site" evidence="2">
    <location>
        <position position="353"/>
    </location>
</feature>
<evidence type="ECO:0000256" key="1">
    <source>
        <dbReference type="ARBA" id="ARBA00004752"/>
    </source>
</evidence>
<evidence type="ECO:0000259" key="3">
    <source>
        <dbReference type="Pfam" id="PF08245"/>
    </source>
</evidence>
<dbReference type="PANTHER" id="PTHR23135:SF7">
    <property type="entry name" value="LIPID II ISOGLUTAMINYL SYNTHASE (GLUTAMINE-HYDROLYZING) SUBUNIT MURT"/>
    <property type="match status" value="1"/>
</dbReference>
<dbReference type="Gene3D" id="3.40.1190.10">
    <property type="entry name" value="Mur-like, catalytic domain"/>
    <property type="match status" value="1"/>
</dbReference>
<feature type="binding site" evidence="2">
    <location>
        <position position="207"/>
    </location>
    <ligand>
        <name>Zn(2+)</name>
        <dbReference type="ChEBI" id="CHEBI:29105"/>
    </ligand>
</feature>
<feature type="binding site" evidence="2">
    <location>
        <position position="209"/>
    </location>
    <ligand>
        <name>Zn(2+)</name>
        <dbReference type="ChEBI" id="CHEBI:29105"/>
    </ligand>
</feature>
<keyword evidence="2" id="KW-0573">Peptidoglycan synthesis</keyword>
<protein>
    <recommendedName>
        <fullName evidence="2">Lipid II isoglutaminyl synthase (glutamine-hydrolyzing) subunit MurT</fullName>
        <ecNumber evidence="2">6.3.5.13</ecNumber>
    </recommendedName>
</protein>
<keyword evidence="2" id="KW-0067">ATP-binding</keyword>
<dbReference type="EC" id="6.3.5.13" evidence="2"/>
<evidence type="ECO:0000259" key="4">
    <source>
        <dbReference type="Pfam" id="PF08353"/>
    </source>
</evidence>
<comment type="similarity">
    <text evidence="2">Belongs to the MurCDEF family. MurT subfamily.</text>
</comment>
<dbReference type="EMBL" id="LRPH01000044">
    <property type="protein sequence ID" value="KWU64317.1"/>
    <property type="molecule type" value="Genomic_DNA"/>
</dbReference>
<keyword evidence="2" id="KW-0133">Cell shape</keyword>
<comment type="pathway">
    <text evidence="1 2">Cell wall biogenesis; peptidoglycan biosynthesis.</text>
</comment>
<comment type="catalytic activity">
    <reaction evidence="2">
        <text>beta-D-GlcNAc-(1-&gt;4)-Mur2Ac(oyl-L-Ala-gamma-D-Glu-L-Lys-D-Ala-D-Ala)-di-trans,octa-cis-undecaprenyl diphosphate + ATP = beta-D-GlcNAc-(1-&gt;4)-Mur2Ac(oyl-L-Ala-gamma-D-O-P-Glu-L-Lys-D-Ala-D-Ala)-di-trans,octa-cis-undecaprenyl diphosphate + ADP</text>
        <dbReference type="Rhea" id="RHEA:59488"/>
        <dbReference type="ChEBI" id="CHEBI:30616"/>
        <dbReference type="ChEBI" id="CHEBI:60033"/>
        <dbReference type="ChEBI" id="CHEBI:143132"/>
        <dbReference type="ChEBI" id="CHEBI:456216"/>
    </reaction>
</comment>
<dbReference type="RefSeq" id="WP_060750149.1">
    <property type="nucleotide sequence ID" value="NZ_LRPH01000044.1"/>
</dbReference>
<comment type="catalytic activity">
    <reaction evidence="2">
        <text>beta-D-GlcNAc-(1-&gt;4)-Mur2Ac(oyl-L-Ala-gamma-D-Glu-L-Lys-D-Ala-D-Ala)-di-trans,octa-cis-undecaprenyl diphosphate + L-glutamine + ATP + H2O = beta-D-GlcNAc-(1-&gt;4)-Mur2Ac(oyl-L-Ala-D-isoglutaminyl-L-Lys-D-Ala-D-Ala)-di-trans,octa-cis-undecaprenyl diphosphate + L-glutamate + ADP + phosphate + H(+)</text>
        <dbReference type="Rhea" id="RHEA:57928"/>
        <dbReference type="ChEBI" id="CHEBI:15377"/>
        <dbReference type="ChEBI" id="CHEBI:15378"/>
        <dbReference type="ChEBI" id="CHEBI:29985"/>
        <dbReference type="ChEBI" id="CHEBI:30616"/>
        <dbReference type="ChEBI" id="CHEBI:43474"/>
        <dbReference type="ChEBI" id="CHEBI:58359"/>
        <dbReference type="ChEBI" id="CHEBI:60033"/>
        <dbReference type="ChEBI" id="CHEBI:62233"/>
        <dbReference type="ChEBI" id="CHEBI:456216"/>
        <dbReference type="EC" id="6.3.5.13"/>
    </reaction>
</comment>
<keyword evidence="2" id="KW-0547">Nucleotide-binding</keyword>
<dbReference type="InterPro" id="IPR013564">
    <property type="entry name" value="MurT_C"/>
</dbReference>
<dbReference type="GO" id="GO:0008360">
    <property type="term" value="P:regulation of cell shape"/>
    <property type="evidence" value="ECO:0007669"/>
    <property type="project" value="UniProtKB-KW"/>
</dbReference>
<dbReference type="HAMAP" id="MF_02214">
    <property type="entry name" value="Lipid_II_synth_MurT"/>
    <property type="match status" value="1"/>
</dbReference>
<dbReference type="SUPFAM" id="SSF53623">
    <property type="entry name" value="MurD-like peptide ligases, catalytic domain"/>
    <property type="match status" value="1"/>
</dbReference>
<keyword evidence="2" id="KW-0479">Metal-binding</keyword>
<dbReference type="Pfam" id="PF08353">
    <property type="entry name" value="MurT_C"/>
    <property type="match status" value="1"/>
</dbReference>
<evidence type="ECO:0000313" key="6">
    <source>
        <dbReference type="Proteomes" id="UP000065797"/>
    </source>
</evidence>
<dbReference type="InterPro" id="IPR043703">
    <property type="entry name" value="Lipid_II_synth_MurT"/>
</dbReference>
<dbReference type="GO" id="GO:0016881">
    <property type="term" value="F:acid-amino acid ligase activity"/>
    <property type="evidence" value="ECO:0007669"/>
    <property type="project" value="InterPro"/>
</dbReference>
<sequence length="442" mass="49260">MLFYIGLIVGKIAGFSSKKLGFNGSNIPGKILNYLYKNALQKLATQVETVVLITGTNGKTTTSNLVSSIFKSNKSEYISNIEGSNLLEGITSAFIKKSNIRGKIQGVKVAVLEVDELTMTEVLKQIQPQLIVVTNIFRDQLDRYGEINTLISKLQTAIHSSDAYLLLNGDDPYSRHFTKQKNKTMYFGLKKNVGNFHKSNIRDAVYCCCGRLLKYIYTHYGHLGKYYCSCSMSSPVLDVEVTSIQSQNNLKITIQNQSYTSNLKGEYNAYNMLTAIKTGEFLGFSYEQIHKGLGEYHPSNGRMQQFLIAKNTYHLNLAKNPQGMNCTIDYCIQNKNITQYVFILNDLLADGKDISWIWDVDYELLANSNANHIICAGTRAYDLAVRLKYAGISVNRIKVISNISTAIQNSIAAGNETSVISNYTGLNTARQFLSTKGTLSPS</sequence>
<feature type="binding site" evidence="2">
    <location>
        <position position="230"/>
    </location>
    <ligand>
        <name>Zn(2+)</name>
        <dbReference type="ChEBI" id="CHEBI:29105"/>
    </ligand>
</feature>
<dbReference type="InterPro" id="IPR013221">
    <property type="entry name" value="Mur_ligase_cen"/>
</dbReference>
<accession>A0A109GCN3</accession>
<comment type="function">
    <text evidence="2">The lipid II isoglutaminyl synthase complex catalyzes the formation of alpha-D-isoglutamine in the cell wall lipid II stem peptide. The MurT subunit catalyzes the ATP-dependent amidation of D-glutamate residue of lipid II, converting it to an isoglutamine residue.</text>
</comment>
<keyword evidence="2" id="KW-0862">Zinc</keyword>
<feature type="domain" description="Mur ligase central" evidence="3">
    <location>
        <begin position="53"/>
        <end position="276"/>
    </location>
</feature>
<dbReference type="GO" id="GO:0071555">
    <property type="term" value="P:cell wall organization"/>
    <property type="evidence" value="ECO:0007669"/>
    <property type="project" value="UniProtKB-KW"/>
</dbReference>
<dbReference type="GO" id="GO:0009252">
    <property type="term" value="P:peptidoglycan biosynthetic process"/>
    <property type="evidence" value="ECO:0007669"/>
    <property type="project" value="UniProtKB-UniRule"/>
</dbReference>
<proteinExistence type="inferred from homology"/>
<comment type="subunit">
    <text evidence="2">Forms a heterodimer with GatD.</text>
</comment>
<keyword evidence="2" id="KW-0961">Cell wall biogenesis/degradation</keyword>
<dbReference type="Pfam" id="PF08245">
    <property type="entry name" value="Mur_ligase_M"/>
    <property type="match status" value="1"/>
</dbReference>
<dbReference type="GO" id="GO:0008270">
    <property type="term" value="F:zinc ion binding"/>
    <property type="evidence" value="ECO:0007669"/>
    <property type="project" value="UniProtKB-UniRule"/>
</dbReference>
<feature type="domain" description="Lipid II isoglutaminyl synthase (glutamine-hydrolyzing) subunit MurT C-terminal" evidence="4">
    <location>
        <begin position="317"/>
        <end position="425"/>
    </location>
</feature>
<dbReference type="AlphaFoldDB" id="A0A109GCN3"/>
<evidence type="ECO:0000313" key="5">
    <source>
        <dbReference type="EMBL" id="KWU64317.1"/>
    </source>
</evidence>
<comment type="caution">
    <text evidence="5">The sequence shown here is derived from an EMBL/GenBank/DDBJ whole genome shotgun (WGS) entry which is preliminary data.</text>
</comment>
<dbReference type="InterPro" id="IPR036565">
    <property type="entry name" value="Mur-like_cat_sf"/>
</dbReference>
<dbReference type="UniPathway" id="UPA00219"/>
<name>A0A109GCN3_BACMY</name>